<proteinExistence type="predicted"/>
<name>A0ACA9NPP1_9GLOM</name>
<sequence>HLRYLFSFPFINSSFLPKQQPANVGEIPGGDTSKDEASIEKDDDGAQDPEDIDKRKTEQIAEVAKKLEERPLAKAQEQLEERQNPHTDTERQDSTVQRKAPNEAPIIDVKPVLNEDDRELDRVEALLCETHRRFYERYDAHLQGHFPLLPDVSPGTAKAEMALKRGNIFVVEMKWFDNSIIRWRRQPEKDYLIDRKRGTPRSITPEIMGRSEGKFSESSNTLQQTLQPSDVTDQVSALEGAGGDGTNGKSSHSKDSQEKVNQGDGADSLAGEEEAGEVEAMELNIDWAQIDKELEDELGSDIDEESETGSHAGVLTDDGTPDDMEDVKSTSRGIKRRRSQTSTPTTPSKLRLSTTIPYKEGTPSPPNSKKKRVEEIVKEKPNTDGAGRKDEQSTESGPSQDDASISNTQGPNDTEEDDDDDDFLAREMAEGGETDEWDSSDDA</sequence>
<evidence type="ECO:0000313" key="2">
    <source>
        <dbReference type="Proteomes" id="UP000789525"/>
    </source>
</evidence>
<feature type="non-terminal residue" evidence="1">
    <location>
        <position position="1"/>
    </location>
</feature>
<organism evidence="1 2">
    <name type="scientific">Acaulospora colombiana</name>
    <dbReference type="NCBI Taxonomy" id="27376"/>
    <lineage>
        <taxon>Eukaryota</taxon>
        <taxon>Fungi</taxon>
        <taxon>Fungi incertae sedis</taxon>
        <taxon>Mucoromycota</taxon>
        <taxon>Glomeromycotina</taxon>
        <taxon>Glomeromycetes</taxon>
        <taxon>Diversisporales</taxon>
        <taxon>Acaulosporaceae</taxon>
        <taxon>Acaulospora</taxon>
    </lineage>
</organism>
<dbReference type="Proteomes" id="UP000789525">
    <property type="component" value="Unassembled WGS sequence"/>
</dbReference>
<evidence type="ECO:0000313" key="1">
    <source>
        <dbReference type="EMBL" id="CAG8668514.1"/>
    </source>
</evidence>
<accession>A0ACA9NPP1</accession>
<gene>
    <name evidence="1" type="ORF">ACOLOM_LOCUS8859</name>
</gene>
<reference evidence="1" key="1">
    <citation type="submission" date="2021-06" db="EMBL/GenBank/DDBJ databases">
        <authorList>
            <person name="Kallberg Y."/>
            <person name="Tangrot J."/>
            <person name="Rosling A."/>
        </authorList>
    </citation>
    <scope>NUCLEOTIDE SEQUENCE</scope>
    <source>
        <strain evidence="1">CL356</strain>
    </source>
</reference>
<comment type="caution">
    <text evidence="1">The sequence shown here is derived from an EMBL/GenBank/DDBJ whole genome shotgun (WGS) entry which is preliminary data.</text>
</comment>
<protein>
    <submittedName>
        <fullName evidence="1">16965_t:CDS:1</fullName>
    </submittedName>
</protein>
<keyword evidence="2" id="KW-1185">Reference proteome</keyword>
<dbReference type="EMBL" id="CAJVPT010024061">
    <property type="protein sequence ID" value="CAG8668514.1"/>
    <property type="molecule type" value="Genomic_DNA"/>
</dbReference>